<dbReference type="GO" id="GO:0022841">
    <property type="term" value="F:potassium ion leak channel activity"/>
    <property type="evidence" value="ECO:0007669"/>
    <property type="project" value="TreeGrafter"/>
</dbReference>
<evidence type="ECO:0000256" key="6">
    <source>
        <dbReference type="ARBA" id="ARBA00023136"/>
    </source>
</evidence>
<dbReference type="AlphaFoldDB" id="A0A7R8CKG7"/>
<evidence type="ECO:0000256" key="8">
    <source>
        <dbReference type="RuleBase" id="RU003857"/>
    </source>
</evidence>
<evidence type="ECO:0000256" key="3">
    <source>
        <dbReference type="ARBA" id="ARBA00022692"/>
    </source>
</evidence>
<protein>
    <submittedName>
        <fullName evidence="12">(salmon louse) hypothetical protein</fullName>
    </submittedName>
</protein>
<keyword evidence="5 8" id="KW-0406">Ion transport</keyword>
<keyword evidence="2 8" id="KW-0813">Transport</keyword>
<feature type="region of interest" description="Disordered" evidence="9">
    <location>
        <begin position="278"/>
        <end position="297"/>
    </location>
</feature>
<feature type="region of interest" description="Disordered" evidence="9">
    <location>
        <begin position="381"/>
        <end position="433"/>
    </location>
</feature>
<feature type="compositionally biased region" description="Acidic residues" evidence="9">
    <location>
        <begin position="282"/>
        <end position="291"/>
    </location>
</feature>
<evidence type="ECO:0000256" key="2">
    <source>
        <dbReference type="ARBA" id="ARBA00022448"/>
    </source>
</evidence>
<name>A0A7R8CKG7_LEPSM</name>
<feature type="transmembrane region" description="Helical" evidence="10">
    <location>
        <begin position="173"/>
        <end position="191"/>
    </location>
</feature>
<organism evidence="12 13">
    <name type="scientific">Lepeophtheirus salmonis</name>
    <name type="common">Salmon louse</name>
    <name type="synonym">Caligus salmonis</name>
    <dbReference type="NCBI Taxonomy" id="72036"/>
    <lineage>
        <taxon>Eukaryota</taxon>
        <taxon>Metazoa</taxon>
        <taxon>Ecdysozoa</taxon>
        <taxon>Arthropoda</taxon>
        <taxon>Crustacea</taxon>
        <taxon>Multicrustacea</taxon>
        <taxon>Hexanauplia</taxon>
        <taxon>Copepoda</taxon>
        <taxon>Siphonostomatoida</taxon>
        <taxon>Caligidae</taxon>
        <taxon>Lepeophtheirus</taxon>
    </lineage>
</organism>
<evidence type="ECO:0000256" key="7">
    <source>
        <dbReference type="ARBA" id="ARBA00023303"/>
    </source>
</evidence>
<comment type="subcellular location">
    <subcellularLocation>
        <location evidence="1">Membrane</location>
        <topology evidence="1">Multi-pass membrane protein</topology>
    </subcellularLocation>
</comment>
<dbReference type="EMBL" id="HG994593">
    <property type="protein sequence ID" value="CAF2845320.1"/>
    <property type="molecule type" value="Genomic_DNA"/>
</dbReference>
<dbReference type="GO" id="GO:0015271">
    <property type="term" value="F:outward rectifier potassium channel activity"/>
    <property type="evidence" value="ECO:0007669"/>
    <property type="project" value="TreeGrafter"/>
</dbReference>
<dbReference type="PRINTS" id="PR01333">
    <property type="entry name" value="2POREKCHANEL"/>
</dbReference>
<dbReference type="PANTHER" id="PTHR11003:SF338">
    <property type="entry name" value="PROTEIN CBG03693"/>
    <property type="match status" value="1"/>
</dbReference>
<keyword evidence="3 8" id="KW-0812">Transmembrane</keyword>
<evidence type="ECO:0000256" key="1">
    <source>
        <dbReference type="ARBA" id="ARBA00004141"/>
    </source>
</evidence>
<feature type="transmembrane region" description="Helical" evidence="10">
    <location>
        <begin position="203"/>
        <end position="223"/>
    </location>
</feature>
<evidence type="ECO:0000256" key="5">
    <source>
        <dbReference type="ARBA" id="ARBA00023065"/>
    </source>
</evidence>
<dbReference type="GO" id="GO:0005886">
    <property type="term" value="C:plasma membrane"/>
    <property type="evidence" value="ECO:0007669"/>
    <property type="project" value="TreeGrafter"/>
</dbReference>
<accession>A0A7R8CKG7</accession>
<feature type="transmembrane region" description="Helical" evidence="10">
    <location>
        <begin position="138"/>
        <end position="161"/>
    </location>
</feature>
<keyword evidence="13" id="KW-1185">Reference proteome</keyword>
<feature type="region of interest" description="Disordered" evidence="9">
    <location>
        <begin position="341"/>
        <end position="364"/>
    </location>
</feature>
<keyword evidence="7 8" id="KW-0407">Ion channel</keyword>
<feature type="domain" description="Potassium channel" evidence="11">
    <location>
        <begin position="150"/>
        <end position="191"/>
    </location>
</feature>
<evidence type="ECO:0000313" key="13">
    <source>
        <dbReference type="Proteomes" id="UP000675881"/>
    </source>
</evidence>
<feature type="domain" description="Potassium channel" evidence="11">
    <location>
        <begin position="73"/>
        <end position="107"/>
    </location>
</feature>
<keyword evidence="6 10" id="KW-0472">Membrane</keyword>
<evidence type="ECO:0000256" key="4">
    <source>
        <dbReference type="ARBA" id="ARBA00022989"/>
    </source>
</evidence>
<feature type="compositionally biased region" description="Polar residues" evidence="9">
    <location>
        <begin position="384"/>
        <end position="424"/>
    </location>
</feature>
<evidence type="ECO:0000313" key="12">
    <source>
        <dbReference type="EMBL" id="CAF2845320.1"/>
    </source>
</evidence>
<comment type="similarity">
    <text evidence="8">Belongs to the two pore domain potassium channel (TC 1.A.1.8) family.</text>
</comment>
<dbReference type="Pfam" id="PF07885">
    <property type="entry name" value="Ion_trans_2"/>
    <property type="match status" value="2"/>
</dbReference>
<evidence type="ECO:0000256" key="9">
    <source>
        <dbReference type="SAM" id="MobiDB-lite"/>
    </source>
</evidence>
<sequence>MNILIQSRIIIFQALESPHECFRSMNHRSFFVGYFLKEQRSLPIGNTNLTSYISEQRKNYNGENTPEIDLDCEKWDFYNSFVFTFTASTTIGYGQLSPVTAQGSYFAAKLEAFQDSGDDSDSDDELKKKGELFKFCSIMFNIIIYLIPGVAVFVLIPALIFHYIEGWSYLDSVYYAYITLTTIGFGDFAAGRNNDILRSLDSWSLIYESFILIWIISFLKRIIEEVVNKRNKEYEKNGSMDGLTLENHDKDLVMENDLYLSVNDMEDDDKAHLEFKNKLVEDKEEDNEDPSEGFHHMSMKGHVHEAPMVQILKPSITDMSFSEFLKNTTLEEFFVAANSISSPRNSVHNDPNVSSANSPQNSIHTGMKKLSTMASSGLEPFSKLFSNGTPHGTSQRRASSFSTSNRVSEPPTQIIVTSYSSASSESKDNEIRI</sequence>
<dbReference type="Proteomes" id="UP000675881">
    <property type="component" value="Chromosome 14"/>
</dbReference>
<dbReference type="Gene3D" id="1.10.287.70">
    <property type="match status" value="2"/>
</dbReference>
<dbReference type="InterPro" id="IPR013099">
    <property type="entry name" value="K_chnl_dom"/>
</dbReference>
<proteinExistence type="inferred from homology"/>
<dbReference type="OrthoDB" id="297496at2759"/>
<keyword evidence="4 10" id="KW-1133">Transmembrane helix</keyword>
<gene>
    <name evidence="12" type="ORF">LSAA_5529</name>
</gene>
<dbReference type="PANTHER" id="PTHR11003">
    <property type="entry name" value="POTASSIUM CHANNEL, SUBFAMILY K"/>
    <property type="match status" value="1"/>
</dbReference>
<reference evidence="12" key="1">
    <citation type="submission" date="2021-02" db="EMBL/GenBank/DDBJ databases">
        <authorList>
            <person name="Bekaert M."/>
        </authorList>
    </citation>
    <scope>NUCLEOTIDE SEQUENCE</scope>
    <source>
        <strain evidence="12">IoA-00</strain>
    </source>
</reference>
<dbReference type="SUPFAM" id="SSF81324">
    <property type="entry name" value="Voltage-gated potassium channels"/>
    <property type="match status" value="2"/>
</dbReference>
<evidence type="ECO:0000259" key="11">
    <source>
        <dbReference type="Pfam" id="PF07885"/>
    </source>
</evidence>
<evidence type="ECO:0000256" key="10">
    <source>
        <dbReference type="SAM" id="Phobius"/>
    </source>
</evidence>
<dbReference type="GO" id="GO:0030322">
    <property type="term" value="P:stabilization of membrane potential"/>
    <property type="evidence" value="ECO:0007669"/>
    <property type="project" value="TreeGrafter"/>
</dbReference>
<dbReference type="InterPro" id="IPR003280">
    <property type="entry name" value="2pore_dom_K_chnl"/>
</dbReference>